<comment type="caution">
    <text evidence="2">The sequence shown here is derived from an EMBL/GenBank/DDBJ whole genome shotgun (WGS) entry which is preliminary data.</text>
</comment>
<evidence type="ECO:0000313" key="3">
    <source>
        <dbReference type="Proteomes" id="UP000256686"/>
    </source>
</evidence>
<dbReference type="AlphaFoldDB" id="A0A3D9CEN4"/>
<reference evidence="3" key="1">
    <citation type="submission" date="2018-06" db="EMBL/GenBank/DDBJ databases">
        <authorList>
            <person name="Lum Nde A."/>
            <person name="Hugo C."/>
        </authorList>
    </citation>
    <scope>NUCLEOTIDE SEQUENCE [LARGE SCALE GENOMIC DNA]</scope>
    <source>
        <strain evidence="3">1_F178</strain>
    </source>
</reference>
<evidence type="ECO:0000256" key="1">
    <source>
        <dbReference type="SAM" id="MobiDB-lite"/>
    </source>
</evidence>
<protein>
    <submittedName>
        <fullName evidence="2">Uncharacterized protein</fullName>
    </submittedName>
</protein>
<accession>A0A3D9CEN4</accession>
<keyword evidence="3" id="KW-1185">Reference proteome</keyword>
<proteinExistence type="predicted"/>
<dbReference type="Proteomes" id="UP000256686">
    <property type="component" value="Unassembled WGS sequence"/>
</dbReference>
<sequence length="101" mass="11596">MYKTEYFTNSIDIRFEKGKNFATFTDIGTGEAPPKTLKATVKGNLLIIPAQQHQNDYVEAEVIKGKLYLRTRQVLWDKQGNTTGNKGSSDQRIFKRITKKR</sequence>
<evidence type="ECO:0000313" key="2">
    <source>
        <dbReference type="EMBL" id="REC63971.1"/>
    </source>
</evidence>
<gene>
    <name evidence="2" type="ORF">DRF65_04540</name>
</gene>
<organism evidence="2 3">
    <name type="scientific">Chryseobacterium pennae</name>
    <dbReference type="NCBI Taxonomy" id="2258962"/>
    <lineage>
        <taxon>Bacteria</taxon>
        <taxon>Pseudomonadati</taxon>
        <taxon>Bacteroidota</taxon>
        <taxon>Flavobacteriia</taxon>
        <taxon>Flavobacteriales</taxon>
        <taxon>Weeksellaceae</taxon>
        <taxon>Chryseobacterium group</taxon>
        <taxon>Chryseobacterium</taxon>
    </lineage>
</organism>
<dbReference type="EMBL" id="QNVT01000002">
    <property type="protein sequence ID" value="REC63971.1"/>
    <property type="molecule type" value="Genomic_DNA"/>
</dbReference>
<feature type="compositionally biased region" description="Polar residues" evidence="1">
    <location>
        <begin position="79"/>
        <end position="91"/>
    </location>
</feature>
<name>A0A3D9CEN4_9FLAO</name>
<feature type="region of interest" description="Disordered" evidence="1">
    <location>
        <begin position="79"/>
        <end position="101"/>
    </location>
</feature>